<dbReference type="RefSeq" id="WP_296931436.1">
    <property type="nucleotide sequence ID" value="NZ_JAUSQL010000001.1"/>
</dbReference>
<dbReference type="InterPro" id="IPR036291">
    <property type="entry name" value="NAD(P)-bd_dom_sf"/>
</dbReference>
<dbReference type="InterPro" id="IPR008927">
    <property type="entry name" value="6-PGluconate_DH-like_C_sf"/>
</dbReference>
<evidence type="ECO:0000313" key="7">
    <source>
        <dbReference type="Proteomes" id="UP001230145"/>
    </source>
</evidence>
<proteinExistence type="inferred from homology"/>
<evidence type="ECO:0000256" key="2">
    <source>
        <dbReference type="ARBA" id="ARBA00009463"/>
    </source>
</evidence>
<protein>
    <submittedName>
        <fullName evidence="6">3-hydroxyacyl-CoA dehydrogenase</fullName>
    </submittedName>
</protein>
<keyword evidence="7" id="KW-1185">Reference proteome</keyword>
<dbReference type="Gene3D" id="1.10.1040.10">
    <property type="entry name" value="N-(1-d-carboxylethyl)-l-norvaline Dehydrogenase, domain 2"/>
    <property type="match status" value="1"/>
</dbReference>
<feature type="domain" description="3-hydroxyacyl-CoA dehydrogenase NAD binding" evidence="5">
    <location>
        <begin position="2"/>
        <end position="168"/>
    </location>
</feature>
<evidence type="ECO:0000313" key="6">
    <source>
        <dbReference type="EMBL" id="MDP9831712.1"/>
    </source>
</evidence>
<dbReference type="InterPro" id="IPR006176">
    <property type="entry name" value="3-OHacyl-CoA_DH_NAD-bd"/>
</dbReference>
<evidence type="ECO:0000256" key="3">
    <source>
        <dbReference type="ARBA" id="ARBA00023002"/>
    </source>
</evidence>
<dbReference type="InterPro" id="IPR006108">
    <property type="entry name" value="3HC_DH_C"/>
</dbReference>
<evidence type="ECO:0000256" key="1">
    <source>
        <dbReference type="ARBA" id="ARBA00005086"/>
    </source>
</evidence>
<sequence length="300" mass="32706">MSVAILGAGAIGVSFAARCCANGIPVFLLESNSHRAQAARSEFAERKPTESWAELAITDNLGEAVSDAYFVIECITERLDAKRNLFAELDPLIDPDRTTVASSSSVFLPSDVFSGLNLARSALVAHPLNPPEAIPMVELVPAPATSAEAMKAAEEFYSRIGMSPVKLNREIAGYVSNRLQAALLREAYLLVRDGIINADGVDTVVRSGLGRRWAFYGPFEVADLNTRGGIDAHAARLGDAYGRQAEERGSTNPWRDRDLIESVTKERRHLLPIDEWDTANAEREAKVRALSELIAKLEEK</sequence>
<dbReference type="InterPro" id="IPR013328">
    <property type="entry name" value="6PGD_dom2"/>
</dbReference>
<comment type="pathway">
    <text evidence="1">Lipid metabolism; butanoate metabolism.</text>
</comment>
<dbReference type="Pfam" id="PF00725">
    <property type="entry name" value="3HCDH"/>
    <property type="match status" value="1"/>
</dbReference>
<comment type="caution">
    <text evidence="6">The sequence shown here is derived from an EMBL/GenBank/DDBJ whole genome shotgun (WGS) entry which is preliminary data.</text>
</comment>
<dbReference type="SUPFAM" id="SSF48179">
    <property type="entry name" value="6-phosphogluconate dehydrogenase C-terminal domain-like"/>
    <property type="match status" value="1"/>
</dbReference>
<dbReference type="PANTHER" id="PTHR48075:SF1">
    <property type="entry name" value="LAMBDA-CRYSTALLIN HOMOLOG"/>
    <property type="match status" value="1"/>
</dbReference>
<dbReference type="Gene3D" id="3.40.50.720">
    <property type="entry name" value="NAD(P)-binding Rossmann-like Domain"/>
    <property type="match status" value="1"/>
</dbReference>
<reference evidence="6 7" key="1">
    <citation type="submission" date="2023-07" db="EMBL/GenBank/DDBJ databases">
        <title>Sequencing the genomes of 1000 actinobacteria strains.</title>
        <authorList>
            <person name="Klenk H.-P."/>
        </authorList>
    </citation>
    <scope>NUCLEOTIDE SEQUENCE [LARGE SCALE GENOMIC DNA]</scope>
    <source>
        <strain evidence="6 7">DSM 19515</strain>
    </source>
</reference>
<dbReference type="Proteomes" id="UP001230145">
    <property type="component" value="Unassembled WGS sequence"/>
</dbReference>
<name>A0ABT9PG73_9ACTO</name>
<gene>
    <name evidence="6" type="ORF">J2S45_000391</name>
</gene>
<comment type="similarity">
    <text evidence="2">Belongs to the 3-hydroxyacyl-CoA dehydrogenase family.</text>
</comment>
<keyword evidence="3" id="KW-0560">Oxidoreductase</keyword>
<feature type="domain" description="3-hydroxyacyl-CoA dehydrogenase C-terminal" evidence="4">
    <location>
        <begin position="173"/>
        <end position="232"/>
    </location>
</feature>
<dbReference type="PANTHER" id="PTHR48075">
    <property type="entry name" value="3-HYDROXYACYL-COA DEHYDROGENASE FAMILY PROTEIN"/>
    <property type="match status" value="1"/>
</dbReference>
<dbReference type="EMBL" id="JAUSQL010000001">
    <property type="protein sequence ID" value="MDP9831712.1"/>
    <property type="molecule type" value="Genomic_DNA"/>
</dbReference>
<evidence type="ECO:0000259" key="4">
    <source>
        <dbReference type="Pfam" id="PF00725"/>
    </source>
</evidence>
<accession>A0ABT9PG73</accession>
<organism evidence="6 7">
    <name type="scientific">Trueperella abortisuis</name>
    <dbReference type="NCBI Taxonomy" id="445930"/>
    <lineage>
        <taxon>Bacteria</taxon>
        <taxon>Bacillati</taxon>
        <taxon>Actinomycetota</taxon>
        <taxon>Actinomycetes</taxon>
        <taxon>Actinomycetales</taxon>
        <taxon>Actinomycetaceae</taxon>
        <taxon>Trueperella</taxon>
    </lineage>
</organism>
<evidence type="ECO:0000259" key="5">
    <source>
        <dbReference type="Pfam" id="PF02737"/>
    </source>
</evidence>
<dbReference type="SUPFAM" id="SSF51735">
    <property type="entry name" value="NAD(P)-binding Rossmann-fold domains"/>
    <property type="match status" value="1"/>
</dbReference>
<dbReference type="Pfam" id="PF02737">
    <property type="entry name" value="3HCDH_N"/>
    <property type="match status" value="1"/>
</dbReference>